<evidence type="ECO:0000313" key="3">
    <source>
        <dbReference type="Proteomes" id="UP000735302"/>
    </source>
</evidence>
<accession>A0AAV4D5A5</accession>
<feature type="region of interest" description="Disordered" evidence="1">
    <location>
        <begin position="17"/>
        <end position="93"/>
    </location>
</feature>
<evidence type="ECO:0000313" key="2">
    <source>
        <dbReference type="EMBL" id="GFO39275.1"/>
    </source>
</evidence>
<organism evidence="2 3">
    <name type="scientific">Plakobranchus ocellatus</name>
    <dbReference type="NCBI Taxonomy" id="259542"/>
    <lineage>
        <taxon>Eukaryota</taxon>
        <taxon>Metazoa</taxon>
        <taxon>Spiralia</taxon>
        <taxon>Lophotrochozoa</taxon>
        <taxon>Mollusca</taxon>
        <taxon>Gastropoda</taxon>
        <taxon>Heterobranchia</taxon>
        <taxon>Euthyneura</taxon>
        <taxon>Panpulmonata</taxon>
        <taxon>Sacoglossa</taxon>
        <taxon>Placobranchoidea</taxon>
        <taxon>Plakobranchidae</taxon>
        <taxon>Plakobranchus</taxon>
    </lineage>
</organism>
<feature type="compositionally biased region" description="Basic and acidic residues" evidence="1">
    <location>
        <begin position="17"/>
        <end position="33"/>
    </location>
</feature>
<dbReference type="AlphaFoldDB" id="A0AAV4D5A5"/>
<gene>
    <name evidence="2" type="ORF">PoB_006578000</name>
</gene>
<sequence length="134" mass="15568">MYRQDWRVAMVETAWDNREGPPKMLSTRHDQHQQHKQQNRFNKSAQQQQQQQQKYNNNSSNYSNNKAATNRTKVTATAATTTKNPNSNGDLKLLSMRRRTGHRYGIGLKPTIGKSFWITGYYWLGDIRKLTVPG</sequence>
<name>A0AAV4D5A5_9GAST</name>
<keyword evidence="3" id="KW-1185">Reference proteome</keyword>
<comment type="caution">
    <text evidence="2">The sequence shown here is derived from an EMBL/GenBank/DDBJ whole genome shotgun (WGS) entry which is preliminary data.</text>
</comment>
<protein>
    <submittedName>
        <fullName evidence="2">Uncharacterized protein</fullName>
    </submittedName>
</protein>
<evidence type="ECO:0000256" key="1">
    <source>
        <dbReference type="SAM" id="MobiDB-lite"/>
    </source>
</evidence>
<reference evidence="2 3" key="1">
    <citation type="journal article" date="2021" name="Elife">
        <title>Chloroplast acquisition without the gene transfer in kleptoplastic sea slugs, Plakobranchus ocellatus.</title>
        <authorList>
            <person name="Maeda T."/>
            <person name="Takahashi S."/>
            <person name="Yoshida T."/>
            <person name="Shimamura S."/>
            <person name="Takaki Y."/>
            <person name="Nagai Y."/>
            <person name="Toyoda A."/>
            <person name="Suzuki Y."/>
            <person name="Arimoto A."/>
            <person name="Ishii H."/>
            <person name="Satoh N."/>
            <person name="Nishiyama T."/>
            <person name="Hasebe M."/>
            <person name="Maruyama T."/>
            <person name="Minagawa J."/>
            <person name="Obokata J."/>
            <person name="Shigenobu S."/>
        </authorList>
    </citation>
    <scope>NUCLEOTIDE SEQUENCE [LARGE SCALE GENOMIC DNA]</scope>
</reference>
<proteinExistence type="predicted"/>
<feature type="compositionally biased region" description="Low complexity" evidence="1">
    <location>
        <begin position="39"/>
        <end position="86"/>
    </location>
</feature>
<dbReference type="Proteomes" id="UP000735302">
    <property type="component" value="Unassembled WGS sequence"/>
</dbReference>
<dbReference type="EMBL" id="BLXT01007473">
    <property type="protein sequence ID" value="GFO39275.1"/>
    <property type="molecule type" value="Genomic_DNA"/>
</dbReference>